<feature type="transmembrane region" description="Helical" evidence="10">
    <location>
        <begin position="1296"/>
        <end position="1326"/>
    </location>
</feature>
<evidence type="ECO:0000256" key="10">
    <source>
        <dbReference type="SAM" id="Phobius"/>
    </source>
</evidence>
<keyword evidence="3" id="KW-0813">Transport</keyword>
<dbReference type="GO" id="GO:0016020">
    <property type="term" value="C:membrane"/>
    <property type="evidence" value="ECO:0007669"/>
    <property type="project" value="UniProtKB-SubCell"/>
</dbReference>
<dbReference type="GO" id="GO:0016887">
    <property type="term" value="F:ATP hydrolysis activity"/>
    <property type="evidence" value="ECO:0007669"/>
    <property type="project" value="InterPro"/>
</dbReference>
<dbReference type="FunFam" id="3.40.50.300:FF:000054">
    <property type="entry name" value="ABC multidrug transporter atrF"/>
    <property type="match status" value="1"/>
</dbReference>
<dbReference type="InterPro" id="IPR034001">
    <property type="entry name" value="ABCG_PDR_1"/>
</dbReference>
<feature type="region of interest" description="Disordered" evidence="9">
    <location>
        <begin position="850"/>
        <end position="873"/>
    </location>
</feature>
<feature type="transmembrane region" description="Helical" evidence="10">
    <location>
        <begin position="580"/>
        <end position="602"/>
    </location>
</feature>
<dbReference type="GO" id="GO:0005524">
    <property type="term" value="F:ATP binding"/>
    <property type="evidence" value="ECO:0007669"/>
    <property type="project" value="UniProtKB-KW"/>
</dbReference>
<dbReference type="GO" id="GO:0140359">
    <property type="term" value="F:ABC-type transporter activity"/>
    <property type="evidence" value="ECO:0007669"/>
    <property type="project" value="InterPro"/>
</dbReference>
<protein>
    <submittedName>
        <fullName evidence="12">Pleiotropic drug resistance abc transporter</fullName>
    </submittedName>
</protein>
<feature type="transmembrane region" description="Helical" evidence="10">
    <location>
        <begin position="1495"/>
        <end position="1516"/>
    </location>
</feature>
<feature type="transmembrane region" description="Helical" evidence="10">
    <location>
        <begin position="623"/>
        <end position="648"/>
    </location>
</feature>
<feature type="region of interest" description="Disordered" evidence="9">
    <location>
        <begin position="1568"/>
        <end position="1614"/>
    </location>
</feature>
<dbReference type="Pfam" id="PF14510">
    <property type="entry name" value="ABC_trans_N"/>
    <property type="match status" value="1"/>
</dbReference>
<dbReference type="SUPFAM" id="SSF52540">
    <property type="entry name" value="P-loop containing nucleoside triphosphate hydrolases"/>
    <property type="match status" value="2"/>
</dbReference>
<dbReference type="CDD" id="cd03232">
    <property type="entry name" value="ABCG_PDR_domain2"/>
    <property type="match status" value="1"/>
</dbReference>
<keyword evidence="5" id="KW-0547">Nucleotide-binding</keyword>
<organism evidence="12">
    <name type="scientific">Melanopsichium pennsylvanicum 4</name>
    <dbReference type="NCBI Taxonomy" id="1398559"/>
    <lineage>
        <taxon>Eukaryota</taxon>
        <taxon>Fungi</taxon>
        <taxon>Dikarya</taxon>
        <taxon>Basidiomycota</taxon>
        <taxon>Ustilaginomycotina</taxon>
        <taxon>Ustilaginomycetes</taxon>
        <taxon>Ustilaginales</taxon>
        <taxon>Ustilaginaceae</taxon>
        <taxon>Melanopsichium</taxon>
    </lineage>
</organism>
<keyword evidence="7 10" id="KW-1133">Transmembrane helix</keyword>
<name>A0A077RBQ3_9BASI</name>
<dbReference type="InterPro" id="IPR027417">
    <property type="entry name" value="P-loop_NTPase"/>
</dbReference>
<feature type="transmembrane region" description="Helical" evidence="10">
    <location>
        <begin position="1258"/>
        <end position="1275"/>
    </location>
</feature>
<dbReference type="Pfam" id="PF00005">
    <property type="entry name" value="ABC_tran"/>
    <property type="match status" value="2"/>
</dbReference>
<evidence type="ECO:0000313" key="12">
    <source>
        <dbReference type="EMBL" id="CDI54784.1"/>
    </source>
</evidence>
<evidence type="ECO:0000256" key="5">
    <source>
        <dbReference type="ARBA" id="ARBA00022741"/>
    </source>
</evidence>
<comment type="similarity">
    <text evidence="2">Belongs to the ABC transporter superfamily. ABCG family. PDR (TC 3.A.1.205) subfamily.</text>
</comment>
<comment type="subcellular location">
    <subcellularLocation>
        <location evidence="1">Membrane</location>
        <topology evidence="1">Multi-pass membrane protein</topology>
    </subcellularLocation>
</comment>
<feature type="compositionally biased region" description="Low complexity" evidence="9">
    <location>
        <begin position="27"/>
        <end position="56"/>
    </location>
</feature>
<feature type="compositionally biased region" description="Low complexity" evidence="9">
    <location>
        <begin position="1"/>
        <end position="11"/>
    </location>
</feature>
<evidence type="ECO:0000256" key="6">
    <source>
        <dbReference type="ARBA" id="ARBA00022840"/>
    </source>
</evidence>
<dbReference type="InterPro" id="IPR034003">
    <property type="entry name" value="ABCG_PDR_2"/>
</dbReference>
<dbReference type="CDD" id="cd03233">
    <property type="entry name" value="ABCG_PDR_domain1"/>
    <property type="match status" value="1"/>
</dbReference>
<feature type="transmembrane region" description="Helical" evidence="10">
    <location>
        <begin position="1398"/>
        <end position="1417"/>
    </location>
</feature>
<dbReference type="PROSITE" id="PS50893">
    <property type="entry name" value="ABC_TRANSPORTER_2"/>
    <property type="match status" value="2"/>
</dbReference>
<sequence>MEADNPAYHAAPPIPIAALNEHEFRPTDATTTNPSTTNAGSSVAGDHSSSDSDGPSPKMPAVQRIMSGRGSVPFSSLDPEGTAELTRRLTEHSMRARTRTTIDGGAEGGLGFDPFDKNGKFDLARFLRHVMDQAQGADLESRQMGLVWQNLTVTGLGTGYALGDTMGSLLLKPIEAINNIKSLLHPPVKTILHNFEGCLKPGEMCLVLGRPGAGCTSFLKTIASYRDGFRDIKGTLLYQGMQHDIIDKRLRGDVVYSPEDDIHFPTLTVWQTLAFAVATRAPQARRRLDLLESTDTATREGYVKTLVEVFATILGLRHTYNTKVGNDFIRGVSGGERKRVSVAETFASRAKVALFDNSSRGLDSSTALEFVKSLRISTDIASTTTMASIYQAGEGLTQLFDKLLVINEGRQVYYGPTSEAVEYFNDMGYVPQDRQTTADFLVACTDAMGRKVRDGYEKRVPRTADEMARYWQESPQGQKNRQEVEAYLHELKSNVDNAAVKHYKEVAREEKAKGARKGSAYIITIPMQIRLAIKRRAQIIWGDIATQAVVTIASIFQALIIGSVYYMAPKNTSGFFSRGGVLFFALLYNSFTAMSEITAGYAQRPIVIRQRRFAMIHPSSDALANTLLDMPIRLVTLICFDIILYFMVGLKHTAGQFFVFFGTTLLVTFTMVAFFRMVAAATKSESLATMVGGLAVIDLALYAGFVIPRPSMVVWWKWLSYCNPVAFAFEILLTNEFRNLDVPCANFIPSGSAYANVDNQYKTCPVASAQPGQDTIIGSQYLQASYGYKWSHAGRNAGIVFAFWFFFVFVYCFASEFQQDPSASGGVMIFKRGSAPKEVAQAAQASGDVEAGDAAAADPRAEKHEQQAEDSDEAVGKLESSTSIFAWKNVNYDVMIKGNSRRLLNNVSGFVAPGKMTALMGESGAGKTTLLNVLAQRVDTGVVKGDFSVNGAPLPRSFQSATGYCQQQDVHLPTQTVREALQFSALLRQPRETPQEEKLAYVESVIELLEMSSWAEALVGDVGQGLNVEQRKRLSIAVELAAKPKLLLFLDEPTSGLDAMAAWSIVRFLRKLADAGQAILCTIHQPSGELFNQFDRLLLLQKGGKTVFFGDIGKNSQKLVDYFGQHSNKKCGEDENPAEYILDVIGAGATATSDHDWHQLFKDSHLYQDLLQELEKIGRNGAGHHATAEEEEMGNREYAEPLLVQVRHVVHRAFMHYWRDTTYIMSKLMLNIIAGLFIGSSFWDQGSKETTASLQNKIFAIFMALVLSTSLSQQLQPVFIQFRALYEVRERPSKMYSWWVAVWAALVVEIPWNLLGGTLFFIPWYFMTSFPYGSTAALVWGYYMLFQIYFQTFAAAIAAMSPNPMIASILFSTFFSFVIVFCGVVQPPPQLPYFWRVWMFPLSPFTYFVEGMLGAVLNNRPVRCATKELNTIVPPSGQTCQQYLSNFVNSLSGPDLGTGYYEDGANGTCNYCQYRVGNDYLRGIKLNASYRYRDLGIICAYIAFNIMLCFALFYFFRIFKLSNFKKNKSNKKAQSVQVESKVEQEKPSDAAVAGSKIEHGAQMTTEALNSTSASAKGPSGQGVHQQTTMGGPIPQPNLFGGAGQPAVQDTQVRV</sequence>
<dbReference type="InterPro" id="IPR017871">
    <property type="entry name" value="ABC_transporter-like_CS"/>
</dbReference>
<keyword evidence="6" id="KW-0067">ATP-binding</keyword>
<evidence type="ECO:0000259" key="11">
    <source>
        <dbReference type="PROSITE" id="PS50893"/>
    </source>
</evidence>
<dbReference type="InterPro" id="IPR003593">
    <property type="entry name" value="AAA+_ATPase"/>
</dbReference>
<dbReference type="Pfam" id="PF06422">
    <property type="entry name" value="PDR_CDR"/>
    <property type="match status" value="1"/>
</dbReference>
<feature type="transmembrane region" description="Helical" evidence="10">
    <location>
        <begin position="1224"/>
        <end position="1243"/>
    </location>
</feature>
<feature type="transmembrane region" description="Helical" evidence="10">
    <location>
        <begin position="1338"/>
        <end position="1359"/>
    </location>
</feature>
<accession>A0A077RBQ3</accession>
<feature type="region of interest" description="Disordered" evidence="9">
    <location>
        <begin position="1"/>
        <end position="62"/>
    </location>
</feature>
<keyword evidence="4 10" id="KW-0812">Transmembrane</keyword>
<dbReference type="SMART" id="SM00382">
    <property type="entry name" value="AAA"/>
    <property type="match status" value="2"/>
</dbReference>
<dbReference type="Pfam" id="PF19055">
    <property type="entry name" value="ABC2_membrane_7"/>
    <property type="match status" value="1"/>
</dbReference>
<proteinExistence type="inferred from homology"/>
<evidence type="ECO:0000256" key="2">
    <source>
        <dbReference type="ARBA" id="ARBA00006012"/>
    </source>
</evidence>
<evidence type="ECO:0000256" key="7">
    <source>
        <dbReference type="ARBA" id="ARBA00022989"/>
    </source>
</evidence>
<evidence type="ECO:0000256" key="9">
    <source>
        <dbReference type="SAM" id="MobiDB-lite"/>
    </source>
</evidence>
<evidence type="ECO:0000256" key="1">
    <source>
        <dbReference type="ARBA" id="ARBA00004141"/>
    </source>
</evidence>
<feature type="transmembrane region" description="Helical" evidence="10">
    <location>
        <begin position="797"/>
        <end position="814"/>
    </location>
</feature>
<feature type="transmembrane region" description="Helical" evidence="10">
    <location>
        <begin position="654"/>
        <end position="675"/>
    </location>
</feature>
<feature type="transmembrane region" description="Helical" evidence="10">
    <location>
        <begin position="544"/>
        <end position="568"/>
    </location>
</feature>
<dbReference type="InterPro" id="IPR013525">
    <property type="entry name" value="ABC2_TM"/>
</dbReference>
<feature type="domain" description="ABC transporter" evidence="11">
    <location>
        <begin position="174"/>
        <end position="433"/>
    </location>
</feature>
<dbReference type="PROSITE" id="PS00211">
    <property type="entry name" value="ABC_TRANSPORTER_1"/>
    <property type="match status" value="1"/>
</dbReference>
<dbReference type="Gene3D" id="3.40.50.300">
    <property type="entry name" value="P-loop containing nucleotide triphosphate hydrolases"/>
    <property type="match status" value="2"/>
</dbReference>
<evidence type="ECO:0000256" key="4">
    <source>
        <dbReference type="ARBA" id="ARBA00022692"/>
    </source>
</evidence>
<keyword evidence="8 10" id="KW-0472">Membrane</keyword>
<dbReference type="EMBL" id="HG529627">
    <property type="protein sequence ID" value="CDI54784.1"/>
    <property type="molecule type" value="Genomic_DNA"/>
</dbReference>
<evidence type="ECO:0000256" key="8">
    <source>
        <dbReference type="ARBA" id="ARBA00023136"/>
    </source>
</evidence>
<evidence type="ECO:0000256" key="3">
    <source>
        <dbReference type="ARBA" id="ARBA00022448"/>
    </source>
</evidence>
<feature type="domain" description="ABC transporter" evidence="11">
    <location>
        <begin position="885"/>
        <end position="1127"/>
    </location>
</feature>
<dbReference type="InterPro" id="IPR043926">
    <property type="entry name" value="ABCG_dom"/>
</dbReference>
<dbReference type="Pfam" id="PF01061">
    <property type="entry name" value="ABC2_membrane"/>
    <property type="match status" value="2"/>
</dbReference>
<feature type="transmembrane region" description="Helical" evidence="10">
    <location>
        <begin position="687"/>
        <end position="707"/>
    </location>
</feature>
<feature type="region of interest" description="Disordered" evidence="9">
    <location>
        <begin position="1535"/>
        <end position="1556"/>
    </location>
</feature>
<feature type="transmembrane region" description="Helical" evidence="10">
    <location>
        <begin position="1366"/>
        <end position="1386"/>
    </location>
</feature>
<dbReference type="InterPro" id="IPR003439">
    <property type="entry name" value="ABC_transporter-like_ATP-bd"/>
</dbReference>
<dbReference type="InterPro" id="IPR029481">
    <property type="entry name" value="ABC_trans_N"/>
</dbReference>
<reference evidence="12" key="1">
    <citation type="journal article" date="2014" name="Genome Biol. Evol.">
        <title>Gene Loss Rather Than Gene Gain Is Associated with a Host Jump from Monocots to Dicots in the Smut Fungus Melanopsichium pennsylvanicum.</title>
        <authorList>
            <person name="Sharma R."/>
            <person name="Mishra B."/>
            <person name="Runge F."/>
            <person name="Thines M."/>
        </authorList>
    </citation>
    <scope>NUCLEOTIDE SEQUENCE</scope>
    <source>
        <strain evidence="12">4</strain>
    </source>
</reference>
<dbReference type="InterPro" id="IPR010929">
    <property type="entry name" value="PDR_CDR_ABC"/>
</dbReference>
<dbReference type="PANTHER" id="PTHR19241">
    <property type="entry name" value="ATP-BINDING CASSETTE TRANSPORTER"/>
    <property type="match status" value="1"/>
</dbReference>